<dbReference type="SUPFAM" id="SSF46565">
    <property type="entry name" value="Chaperone J-domain"/>
    <property type="match status" value="1"/>
</dbReference>
<keyword evidence="1" id="KW-0143">Chaperone</keyword>
<evidence type="ECO:0000313" key="4">
    <source>
        <dbReference type="Proteomes" id="UP000305881"/>
    </source>
</evidence>
<dbReference type="Gene3D" id="1.10.287.110">
    <property type="entry name" value="DnaJ domain"/>
    <property type="match status" value="1"/>
</dbReference>
<dbReference type="PROSITE" id="PS50076">
    <property type="entry name" value="DNAJ_2"/>
    <property type="match status" value="1"/>
</dbReference>
<dbReference type="Proteomes" id="UP000305881">
    <property type="component" value="Chromosome"/>
</dbReference>
<dbReference type="CDD" id="cd06257">
    <property type="entry name" value="DnaJ"/>
    <property type="match status" value="1"/>
</dbReference>
<dbReference type="EMBL" id="CP035467">
    <property type="protein sequence ID" value="QCW81399.1"/>
    <property type="molecule type" value="Genomic_DNA"/>
</dbReference>
<evidence type="ECO:0000259" key="2">
    <source>
        <dbReference type="PROSITE" id="PS50076"/>
    </source>
</evidence>
<dbReference type="InterPro" id="IPR036869">
    <property type="entry name" value="J_dom_sf"/>
</dbReference>
<dbReference type="PANTHER" id="PTHR44145:SF3">
    <property type="entry name" value="DNAJ HOMOLOG SUBFAMILY A MEMBER 3, MITOCHONDRIAL"/>
    <property type="match status" value="1"/>
</dbReference>
<accession>A0A4P9UJM3</accession>
<dbReference type="PANTHER" id="PTHR44145">
    <property type="entry name" value="DNAJ HOMOLOG SUBFAMILY A MEMBER 3, MITOCHONDRIAL"/>
    <property type="match status" value="1"/>
</dbReference>
<feature type="domain" description="J" evidence="2">
    <location>
        <begin position="3"/>
        <end position="62"/>
    </location>
</feature>
<dbReference type="PRINTS" id="PR00625">
    <property type="entry name" value="JDOMAIN"/>
</dbReference>
<dbReference type="InterPro" id="IPR001623">
    <property type="entry name" value="DnaJ_domain"/>
</dbReference>
<proteinExistence type="predicted"/>
<dbReference type="OrthoDB" id="5771095at2"/>
<dbReference type="AlphaFoldDB" id="A0A4P9UJM3"/>
<dbReference type="SMART" id="SM00271">
    <property type="entry name" value="DnaJ"/>
    <property type="match status" value="1"/>
</dbReference>
<keyword evidence="4" id="KW-1185">Reference proteome</keyword>
<evidence type="ECO:0000313" key="3">
    <source>
        <dbReference type="EMBL" id="QCW81399.1"/>
    </source>
</evidence>
<dbReference type="KEGG" id="mbur:EQU24_03390"/>
<dbReference type="Pfam" id="PF00226">
    <property type="entry name" value="DnaJ"/>
    <property type="match status" value="1"/>
</dbReference>
<sequence>MTTPYQILGVSEHANDAEIKQAYLNLVKENPPDRDQERFQQIQHAYETIKDSDSRINYELFHFPETDFNALLDHAFQQKTELRSLNPDDFFRLLNAVSIDKAVTGAIKNKSS</sequence>
<gene>
    <name evidence="3" type="ORF">EQU24_03390</name>
</gene>
<organism evidence="3 4">
    <name type="scientific">Methylotuvimicrobium buryatense</name>
    <name type="common">Methylomicrobium buryatense</name>
    <dbReference type="NCBI Taxonomy" id="95641"/>
    <lineage>
        <taxon>Bacteria</taxon>
        <taxon>Pseudomonadati</taxon>
        <taxon>Pseudomonadota</taxon>
        <taxon>Gammaproteobacteria</taxon>
        <taxon>Methylococcales</taxon>
        <taxon>Methylococcaceae</taxon>
        <taxon>Methylotuvimicrobium</taxon>
    </lineage>
</organism>
<dbReference type="RefSeq" id="WP_017840847.1">
    <property type="nucleotide sequence ID" value="NZ_CP035467.1"/>
</dbReference>
<name>A0A4P9UJM3_METBY</name>
<evidence type="ECO:0000256" key="1">
    <source>
        <dbReference type="ARBA" id="ARBA00023186"/>
    </source>
</evidence>
<dbReference type="STRING" id="675511.GCA_000341735_02331"/>
<reference evidence="4" key="1">
    <citation type="journal article" date="2019" name="J. Bacteriol.">
        <title>A Mutagenic Screen Identifies a TonB-Dependent Receptor Required for the Lanthanide Metal Switch in the Type I Methanotroph 'Methylotuvimicrobium buryatense' 5GB1C.</title>
        <authorList>
            <person name="Groom J.D."/>
            <person name="Ford S.M."/>
            <person name="Pesesky M.W."/>
            <person name="Lidstrom M.E."/>
        </authorList>
    </citation>
    <scope>NUCLEOTIDE SEQUENCE [LARGE SCALE GENOMIC DNA]</scope>
    <source>
        <strain evidence="4">5GB1C</strain>
    </source>
</reference>
<protein>
    <submittedName>
        <fullName evidence="3">J domain-containing protein</fullName>
    </submittedName>
</protein>
<dbReference type="InterPro" id="IPR051938">
    <property type="entry name" value="Apopto_cytoskel_mod"/>
</dbReference>